<protein>
    <recommendedName>
        <fullName evidence="2">histidine kinase</fullName>
        <ecNumber evidence="2">2.7.13.3</ecNumber>
    </recommendedName>
</protein>
<dbReference type="GO" id="GO:0016301">
    <property type="term" value="F:kinase activity"/>
    <property type="evidence" value="ECO:0007669"/>
    <property type="project" value="UniProtKB-KW"/>
</dbReference>
<keyword evidence="7" id="KW-0067">ATP-binding</keyword>
<dbReference type="EC" id="2.7.13.3" evidence="2"/>
<comment type="caution">
    <text evidence="11">The sequence shown here is derived from an EMBL/GenBank/DDBJ whole genome shotgun (WGS) entry which is preliminary data.</text>
</comment>
<dbReference type="Gene3D" id="3.30.565.10">
    <property type="entry name" value="Histidine kinase-like ATPase, C-terminal domain"/>
    <property type="match status" value="1"/>
</dbReference>
<evidence type="ECO:0000256" key="7">
    <source>
        <dbReference type="ARBA" id="ARBA00022840"/>
    </source>
</evidence>
<dbReference type="PANTHER" id="PTHR24421:SF10">
    <property type="entry name" value="NITRATE_NITRITE SENSOR PROTEIN NARQ"/>
    <property type="match status" value="1"/>
</dbReference>
<evidence type="ECO:0000256" key="4">
    <source>
        <dbReference type="ARBA" id="ARBA00022679"/>
    </source>
</evidence>
<dbReference type="EMBL" id="BAAAGS010000008">
    <property type="protein sequence ID" value="GAA0518800.1"/>
    <property type="molecule type" value="Genomic_DNA"/>
</dbReference>
<evidence type="ECO:0000259" key="10">
    <source>
        <dbReference type="Pfam" id="PF07730"/>
    </source>
</evidence>
<dbReference type="InterPro" id="IPR036890">
    <property type="entry name" value="HATPase_C_sf"/>
</dbReference>
<keyword evidence="9" id="KW-0472">Membrane</keyword>
<feature type="transmembrane region" description="Helical" evidence="9">
    <location>
        <begin position="132"/>
        <end position="149"/>
    </location>
</feature>
<dbReference type="Proteomes" id="UP001500729">
    <property type="component" value="Unassembled WGS sequence"/>
</dbReference>
<feature type="transmembrane region" description="Helical" evidence="9">
    <location>
        <begin position="102"/>
        <end position="120"/>
    </location>
</feature>
<dbReference type="InterPro" id="IPR050482">
    <property type="entry name" value="Sensor_HK_TwoCompSys"/>
</dbReference>
<evidence type="ECO:0000256" key="9">
    <source>
        <dbReference type="SAM" id="Phobius"/>
    </source>
</evidence>
<evidence type="ECO:0000256" key="6">
    <source>
        <dbReference type="ARBA" id="ARBA00022777"/>
    </source>
</evidence>
<reference evidence="12" key="1">
    <citation type="journal article" date="2019" name="Int. J. Syst. Evol. Microbiol.">
        <title>The Global Catalogue of Microorganisms (GCM) 10K type strain sequencing project: providing services to taxonomists for standard genome sequencing and annotation.</title>
        <authorList>
            <consortium name="The Broad Institute Genomics Platform"/>
            <consortium name="The Broad Institute Genome Sequencing Center for Infectious Disease"/>
            <person name="Wu L."/>
            <person name="Ma J."/>
        </authorList>
    </citation>
    <scope>NUCLEOTIDE SEQUENCE [LARGE SCALE GENOMIC DNA]</scope>
    <source>
        <strain evidence="12">JCM 10303</strain>
    </source>
</reference>
<evidence type="ECO:0000256" key="5">
    <source>
        <dbReference type="ARBA" id="ARBA00022741"/>
    </source>
</evidence>
<accession>A0ABP3MEG4</accession>
<keyword evidence="3" id="KW-0597">Phosphoprotein</keyword>
<dbReference type="InterPro" id="IPR011712">
    <property type="entry name" value="Sig_transdc_His_kin_sub3_dim/P"/>
</dbReference>
<keyword evidence="12" id="KW-1185">Reference proteome</keyword>
<dbReference type="Pfam" id="PF07730">
    <property type="entry name" value="HisKA_3"/>
    <property type="match status" value="1"/>
</dbReference>
<name>A0ABP3MEG4_SACER</name>
<feature type="transmembrane region" description="Helical" evidence="9">
    <location>
        <begin position="36"/>
        <end position="55"/>
    </location>
</feature>
<evidence type="ECO:0000256" key="3">
    <source>
        <dbReference type="ARBA" id="ARBA00022553"/>
    </source>
</evidence>
<evidence type="ECO:0000256" key="1">
    <source>
        <dbReference type="ARBA" id="ARBA00000085"/>
    </source>
</evidence>
<dbReference type="PANTHER" id="PTHR24421">
    <property type="entry name" value="NITRATE/NITRITE SENSOR PROTEIN NARX-RELATED"/>
    <property type="match status" value="1"/>
</dbReference>
<dbReference type="SUPFAM" id="SSF55874">
    <property type="entry name" value="ATPase domain of HSP90 chaperone/DNA topoisomerase II/histidine kinase"/>
    <property type="match status" value="1"/>
</dbReference>
<dbReference type="Gene3D" id="1.20.5.1930">
    <property type="match status" value="1"/>
</dbReference>
<keyword evidence="4" id="KW-0808">Transferase</keyword>
<feature type="domain" description="Signal transduction histidine kinase subgroup 3 dimerisation and phosphoacceptor" evidence="10">
    <location>
        <begin position="181"/>
        <end position="246"/>
    </location>
</feature>
<feature type="transmembrane region" description="Helical" evidence="9">
    <location>
        <begin position="62"/>
        <end position="82"/>
    </location>
</feature>
<evidence type="ECO:0000313" key="12">
    <source>
        <dbReference type="Proteomes" id="UP001500729"/>
    </source>
</evidence>
<evidence type="ECO:0000256" key="2">
    <source>
        <dbReference type="ARBA" id="ARBA00012438"/>
    </source>
</evidence>
<proteinExistence type="predicted"/>
<keyword evidence="8" id="KW-0902">Two-component regulatory system</keyword>
<keyword evidence="5" id="KW-0547">Nucleotide-binding</keyword>
<organism evidence="11 12">
    <name type="scientific">Saccharopolyspora erythraea</name>
    <name type="common">Streptomyces erythraeus</name>
    <dbReference type="NCBI Taxonomy" id="1836"/>
    <lineage>
        <taxon>Bacteria</taxon>
        <taxon>Bacillati</taxon>
        <taxon>Actinomycetota</taxon>
        <taxon>Actinomycetes</taxon>
        <taxon>Pseudonocardiales</taxon>
        <taxon>Pseudonocardiaceae</taxon>
        <taxon>Saccharopolyspora</taxon>
    </lineage>
</organism>
<dbReference type="CDD" id="cd16917">
    <property type="entry name" value="HATPase_UhpB-NarQ-NarX-like"/>
    <property type="match status" value="1"/>
</dbReference>
<keyword evidence="9" id="KW-0812">Transmembrane</keyword>
<gene>
    <name evidence="11" type="ORF">GCM10009533_17420</name>
</gene>
<keyword evidence="6 11" id="KW-0418">Kinase</keyword>
<sequence>MLMAKTRRAFLFDLAVVVLFSCLYVLAVLVEPGPPGMSGWWTLLFSFPAICTLMLRRRWPWIPLVTTTSAAIVLTLLDLSWGPTSFPILFSVYSVCRTSGPLGSTVAAMVAMVWPFFYSFPAPTMIEGVASVVYAGVDLFMVVGWGYAARVGSLRAAQLERTVALLDQARDQLAVEAAASERARIAREFHDIVSHNLSVVALRAGVARALVDRDPGHARETLRDLEVTSSAALSEMRTMLGALRADTSAGAVTDEADLQPMPRLDKVEDLIGSLREAGVSWRLERRGSIRELGSGLELTAFRVVQEAVTNVLKHAGPGYARVLLECGTAALRIEITNHVTGGRRRGNGARGPSSGHGLIGLRERVALVGGTFTAHPVQGGFHLEAVLPCAENSDLV</sequence>
<feature type="transmembrane region" description="Helical" evidence="9">
    <location>
        <begin position="9"/>
        <end position="30"/>
    </location>
</feature>
<comment type="catalytic activity">
    <reaction evidence="1">
        <text>ATP + protein L-histidine = ADP + protein N-phospho-L-histidine.</text>
        <dbReference type="EC" id="2.7.13.3"/>
    </reaction>
</comment>
<evidence type="ECO:0000256" key="8">
    <source>
        <dbReference type="ARBA" id="ARBA00023012"/>
    </source>
</evidence>
<keyword evidence="9" id="KW-1133">Transmembrane helix</keyword>
<evidence type="ECO:0000313" key="11">
    <source>
        <dbReference type="EMBL" id="GAA0518800.1"/>
    </source>
</evidence>